<keyword evidence="11" id="KW-0540">Nuclease</keyword>
<keyword evidence="14" id="KW-0255">Endonuclease</keyword>
<keyword evidence="9" id="KW-0548">Nucleotidyltransferase</keyword>
<dbReference type="SUPFAM" id="SSF52540">
    <property type="entry name" value="P-loop containing nucleoside triphosphate hydrolases"/>
    <property type="match status" value="1"/>
</dbReference>
<organism evidence="25 26">
    <name type="scientific">Mongoose-associated circovirus Mon-1</name>
    <dbReference type="NCBI Taxonomy" id="3070927"/>
    <lineage>
        <taxon>Viruses</taxon>
        <taxon>Monodnaviria</taxon>
        <taxon>Shotokuvirae</taxon>
        <taxon>Cressdnaviricota</taxon>
        <taxon>Arfiviricetes</taxon>
        <taxon>Cirlivirales</taxon>
        <taxon>Circoviridae</taxon>
        <taxon>Circovirus</taxon>
        <taxon>Circovirus magu</taxon>
    </lineage>
</organism>
<evidence type="ECO:0000256" key="5">
    <source>
        <dbReference type="ARBA" id="ARBA00011448"/>
    </source>
</evidence>
<dbReference type="Proteomes" id="UP001157402">
    <property type="component" value="Segment"/>
</dbReference>
<comment type="similarity">
    <text evidence="4">Belongs to the nanoviruses/circoviruses replication-associated protein family.</text>
</comment>
<evidence type="ECO:0000313" key="25">
    <source>
        <dbReference type="EMBL" id="UBR88846.1"/>
    </source>
</evidence>
<evidence type="ECO:0000259" key="24">
    <source>
        <dbReference type="PROSITE" id="PS52020"/>
    </source>
</evidence>
<evidence type="ECO:0000256" key="9">
    <source>
        <dbReference type="ARBA" id="ARBA00022695"/>
    </source>
</evidence>
<keyword evidence="18" id="KW-0190">Covalent protein-DNA linkage</keyword>
<evidence type="ECO:0000256" key="7">
    <source>
        <dbReference type="ARBA" id="ARBA00022562"/>
    </source>
</evidence>
<comment type="cofactor">
    <cofactor evidence="2">
        <name>Mg(2+)</name>
        <dbReference type="ChEBI" id="CHEBI:18420"/>
    </cofactor>
</comment>
<dbReference type="GO" id="GO:0003724">
    <property type="term" value="F:RNA helicase activity"/>
    <property type="evidence" value="ECO:0007669"/>
    <property type="project" value="InterPro"/>
</dbReference>
<dbReference type="InterPro" id="IPR027417">
    <property type="entry name" value="P-loop_NTPase"/>
</dbReference>
<gene>
    <name evidence="25" type="primary">rep</name>
</gene>
<evidence type="ECO:0000256" key="15">
    <source>
        <dbReference type="ARBA" id="ARBA00022801"/>
    </source>
</evidence>
<keyword evidence="20" id="KW-0511">Multifunctional enzyme</keyword>
<evidence type="ECO:0000256" key="3">
    <source>
        <dbReference type="ARBA" id="ARBA00004147"/>
    </source>
</evidence>
<evidence type="ECO:0000256" key="13">
    <source>
        <dbReference type="ARBA" id="ARBA00022741"/>
    </source>
</evidence>
<dbReference type="InterPro" id="IPR000605">
    <property type="entry name" value="Helicase_SF3_ssDNA/RNA_vir"/>
</dbReference>
<evidence type="ECO:0000256" key="1">
    <source>
        <dbReference type="ARBA" id="ARBA00001936"/>
    </source>
</evidence>
<dbReference type="GO" id="GO:0003723">
    <property type="term" value="F:RNA binding"/>
    <property type="evidence" value="ECO:0007669"/>
    <property type="project" value="InterPro"/>
</dbReference>
<comment type="subunit">
    <text evidence="5">Interacts with the capsid protein; this interaction relocates Rep into the nucleus.</text>
</comment>
<reference evidence="25 26" key="1">
    <citation type="journal article" date="2021" name="Viruses">
        <title>Detection and Complete Genome Analysis of Circoviruses and Cycloviruses in the Small Indian Mongoose (Urva auropunctata): Identification of Novel Species.</title>
        <authorList>
            <person name="Gainor K."/>
            <person name="Becker A.A.M.J."/>
            <person name="Malik Y.S."/>
            <person name="Ghosh S."/>
        </authorList>
    </citation>
    <scope>NUCLEOTIDE SEQUENCE [LARGE SCALE GENOMIC DNA]</scope>
    <source>
        <strain evidence="25 26">Mon-1</strain>
    </source>
</reference>
<keyword evidence="8" id="KW-0808">Transferase</keyword>
<evidence type="ECO:0000256" key="18">
    <source>
        <dbReference type="ARBA" id="ARBA00023124"/>
    </source>
</evidence>
<dbReference type="GO" id="GO:0005524">
    <property type="term" value="F:ATP binding"/>
    <property type="evidence" value="ECO:0007669"/>
    <property type="project" value="UniProtKB-KW"/>
</dbReference>
<evidence type="ECO:0000313" key="26">
    <source>
        <dbReference type="Proteomes" id="UP001157402"/>
    </source>
</evidence>
<keyword evidence="15" id="KW-0378">Hydrolase</keyword>
<keyword evidence="12" id="KW-0479">Metal-binding</keyword>
<evidence type="ECO:0000256" key="23">
    <source>
        <dbReference type="ARBA" id="ARBA00049360"/>
    </source>
</evidence>
<keyword evidence="7" id="KW-1048">Host nucleus</keyword>
<dbReference type="GO" id="GO:0046872">
    <property type="term" value="F:metal ion binding"/>
    <property type="evidence" value="ECO:0007669"/>
    <property type="project" value="UniProtKB-KW"/>
</dbReference>
<dbReference type="GO" id="GO:0006260">
    <property type="term" value="P:DNA replication"/>
    <property type="evidence" value="ECO:0007669"/>
    <property type="project" value="UniProtKB-KW"/>
</dbReference>
<sequence>MSTARAGTYKKRSAAAYRWCFTVNNWTEEEYGLITSIPRSSVKYLILGKEVGESGTPHLQGFVNFVKKRRLGEVKKLPGFTRAHVEVARGTDLENQRYCQKGSQYLEIGCPSRQGKSCKLTEAVKVLQESKGDLKKVATEYPEVYIRHGRGMKDYVNAAGLVEPRTWKTEVTVVVGPPGVGKTRYVNEQTLGEEVYWKPRGPWWDGYFGQSVVVFDDFYGWVTFDELLRVCDRYPLKVPVKGAFVEFVAKKLFITSNESPENWYNQENIRGDIRALFRRVNVFLVAAEGSIKAGSPLHEINY</sequence>
<keyword evidence="19" id="KW-0238">DNA-binding</keyword>
<keyword evidence="10" id="KW-0235">DNA replication</keyword>
<keyword evidence="26" id="KW-1185">Reference proteome</keyword>
<evidence type="ECO:0000256" key="20">
    <source>
        <dbReference type="ARBA" id="ARBA00023268"/>
    </source>
</evidence>
<keyword evidence="16" id="KW-0347">Helicase</keyword>
<dbReference type="Gene3D" id="3.40.50.300">
    <property type="entry name" value="P-loop containing nucleotide triphosphate hydrolases"/>
    <property type="match status" value="1"/>
</dbReference>
<dbReference type="EMBL" id="MZ382570">
    <property type="protein sequence ID" value="UBR88846.1"/>
    <property type="molecule type" value="Genomic_DNA"/>
</dbReference>
<dbReference type="Gene3D" id="3.40.1310.20">
    <property type="match status" value="1"/>
</dbReference>
<evidence type="ECO:0000256" key="12">
    <source>
        <dbReference type="ARBA" id="ARBA00022723"/>
    </source>
</evidence>
<evidence type="ECO:0000256" key="8">
    <source>
        <dbReference type="ARBA" id="ARBA00022679"/>
    </source>
</evidence>
<evidence type="ECO:0000256" key="17">
    <source>
        <dbReference type="ARBA" id="ARBA00022840"/>
    </source>
</evidence>
<dbReference type="InterPro" id="IPR049912">
    <property type="entry name" value="CRESS_DNA_REP"/>
</dbReference>
<proteinExistence type="inferred from homology"/>
<dbReference type="GO" id="GO:0016779">
    <property type="term" value="F:nucleotidyltransferase activity"/>
    <property type="evidence" value="ECO:0007669"/>
    <property type="project" value="UniProtKB-KW"/>
</dbReference>
<evidence type="ECO:0000256" key="16">
    <source>
        <dbReference type="ARBA" id="ARBA00022806"/>
    </source>
</evidence>
<evidence type="ECO:0000256" key="21">
    <source>
        <dbReference type="ARBA" id="ARBA00030754"/>
    </source>
</evidence>
<evidence type="ECO:0000256" key="10">
    <source>
        <dbReference type="ARBA" id="ARBA00022705"/>
    </source>
</evidence>
<feature type="domain" description="CRESS-DNA virus Rep endonuclease" evidence="24">
    <location>
        <begin position="13"/>
        <end position="111"/>
    </location>
</feature>
<dbReference type="GO" id="GO:0042025">
    <property type="term" value="C:host cell nucleus"/>
    <property type="evidence" value="ECO:0007669"/>
    <property type="project" value="UniProtKB-SubCell"/>
</dbReference>
<comment type="cofactor">
    <cofactor evidence="1">
        <name>Mn(2+)</name>
        <dbReference type="ChEBI" id="CHEBI:29035"/>
    </cofactor>
</comment>
<comment type="catalytic activity">
    <reaction evidence="23">
        <text>ATP + H2O = ADP + phosphate + H(+)</text>
        <dbReference type="Rhea" id="RHEA:13065"/>
        <dbReference type="ChEBI" id="CHEBI:15377"/>
        <dbReference type="ChEBI" id="CHEBI:15378"/>
        <dbReference type="ChEBI" id="CHEBI:30616"/>
        <dbReference type="ChEBI" id="CHEBI:43474"/>
        <dbReference type="ChEBI" id="CHEBI:456216"/>
    </reaction>
</comment>
<dbReference type="PROSITE" id="PS52020">
    <property type="entry name" value="CRESS_DNA_REP"/>
    <property type="match status" value="1"/>
</dbReference>
<dbReference type="Pfam" id="PF02407">
    <property type="entry name" value="Viral_Rep"/>
    <property type="match status" value="1"/>
</dbReference>
<keyword evidence="17" id="KW-0067">ATP-binding</keyword>
<evidence type="ECO:0000256" key="2">
    <source>
        <dbReference type="ARBA" id="ARBA00001946"/>
    </source>
</evidence>
<evidence type="ECO:0000256" key="4">
    <source>
        <dbReference type="ARBA" id="ARBA00008545"/>
    </source>
</evidence>
<dbReference type="GO" id="GO:0004519">
    <property type="term" value="F:endonuclease activity"/>
    <property type="evidence" value="ECO:0007669"/>
    <property type="project" value="UniProtKB-KW"/>
</dbReference>
<evidence type="ECO:0000256" key="11">
    <source>
        <dbReference type="ARBA" id="ARBA00022722"/>
    </source>
</evidence>
<evidence type="ECO:0000256" key="6">
    <source>
        <dbReference type="ARBA" id="ARBA00014531"/>
    </source>
</evidence>
<comment type="subcellular location">
    <subcellularLocation>
        <location evidence="3">Host nucleus</location>
    </subcellularLocation>
</comment>
<dbReference type="GO" id="GO:0016787">
    <property type="term" value="F:hydrolase activity"/>
    <property type="evidence" value="ECO:0007669"/>
    <property type="project" value="UniProtKB-KW"/>
</dbReference>
<keyword evidence="13" id="KW-0547">Nucleotide-binding</keyword>
<name>A0AA48XTF0_9CIRC</name>
<evidence type="ECO:0000256" key="22">
    <source>
        <dbReference type="ARBA" id="ARBA00032243"/>
    </source>
</evidence>
<protein>
    <recommendedName>
        <fullName evidence="6">Replication-associated protein</fullName>
    </recommendedName>
    <alternativeName>
        <fullName evidence="21">ATP-dependent helicase Rep</fullName>
    </alternativeName>
    <alternativeName>
        <fullName evidence="22">RepP</fullName>
    </alternativeName>
</protein>
<accession>A0AA48XTF0</accession>
<dbReference type="GO" id="GO:0003677">
    <property type="term" value="F:DNA binding"/>
    <property type="evidence" value="ECO:0007669"/>
    <property type="project" value="UniProtKB-KW"/>
</dbReference>
<evidence type="ECO:0000256" key="14">
    <source>
        <dbReference type="ARBA" id="ARBA00022759"/>
    </source>
</evidence>
<dbReference type="Pfam" id="PF00910">
    <property type="entry name" value="RNA_helicase"/>
    <property type="match status" value="1"/>
</dbReference>
<evidence type="ECO:0000256" key="19">
    <source>
        <dbReference type="ARBA" id="ARBA00023125"/>
    </source>
</evidence>